<dbReference type="FunCoup" id="A0A167L0B2">
    <property type="interactions" value="86"/>
</dbReference>
<feature type="compositionally biased region" description="Basic and acidic residues" evidence="2">
    <location>
        <begin position="80"/>
        <end position="103"/>
    </location>
</feature>
<feature type="region of interest" description="Disordered" evidence="2">
    <location>
        <begin position="277"/>
        <end position="313"/>
    </location>
</feature>
<proteinExistence type="inferred from homology"/>
<dbReference type="InterPro" id="IPR018609">
    <property type="entry name" value="Bud13"/>
</dbReference>
<feature type="compositionally biased region" description="Acidic residues" evidence="2">
    <location>
        <begin position="124"/>
        <end position="135"/>
    </location>
</feature>
<feature type="region of interest" description="Disordered" evidence="2">
    <location>
        <begin position="192"/>
        <end position="245"/>
    </location>
</feature>
<dbReference type="AlphaFoldDB" id="A0A167L0B2"/>
<dbReference type="OrthoDB" id="6022at2759"/>
<dbReference type="EMBL" id="KV440992">
    <property type="protein sequence ID" value="OAD69296.1"/>
    <property type="molecule type" value="Genomic_DNA"/>
</dbReference>
<evidence type="ECO:0000256" key="1">
    <source>
        <dbReference type="ARBA" id="ARBA00011069"/>
    </source>
</evidence>
<dbReference type="GO" id="GO:0003723">
    <property type="term" value="F:RNA binding"/>
    <property type="evidence" value="ECO:0007669"/>
    <property type="project" value="TreeGrafter"/>
</dbReference>
<dbReference type="RefSeq" id="XP_018287336.1">
    <property type="nucleotide sequence ID" value="XM_018434082.1"/>
</dbReference>
<dbReference type="VEuPathDB" id="FungiDB:PHYBLDRAFT_159903"/>
<feature type="region of interest" description="Disordered" evidence="2">
    <location>
        <begin position="64"/>
        <end position="176"/>
    </location>
</feature>
<comment type="similarity">
    <text evidence="1">Belongs to the CWC26 family.</text>
</comment>
<organism evidence="3 4">
    <name type="scientific">Phycomyces blakesleeanus (strain ATCC 8743b / DSM 1359 / FGSC 10004 / NBRC 33097 / NRRL 1555)</name>
    <dbReference type="NCBI Taxonomy" id="763407"/>
    <lineage>
        <taxon>Eukaryota</taxon>
        <taxon>Fungi</taxon>
        <taxon>Fungi incertae sedis</taxon>
        <taxon>Mucoromycota</taxon>
        <taxon>Mucoromycotina</taxon>
        <taxon>Mucoromycetes</taxon>
        <taxon>Mucorales</taxon>
        <taxon>Phycomycetaceae</taxon>
        <taxon>Phycomyces</taxon>
    </lineage>
</organism>
<dbReference type="PANTHER" id="PTHR31809">
    <property type="entry name" value="BUD13 HOMOLOG"/>
    <property type="match status" value="1"/>
</dbReference>
<feature type="compositionally biased region" description="Basic and acidic residues" evidence="2">
    <location>
        <begin position="206"/>
        <end position="245"/>
    </location>
</feature>
<dbReference type="Proteomes" id="UP000077315">
    <property type="component" value="Unassembled WGS sequence"/>
</dbReference>
<dbReference type="GO" id="GO:0070274">
    <property type="term" value="C:RES complex"/>
    <property type="evidence" value="ECO:0007669"/>
    <property type="project" value="TreeGrafter"/>
</dbReference>
<evidence type="ECO:0000256" key="2">
    <source>
        <dbReference type="SAM" id="MobiDB-lite"/>
    </source>
</evidence>
<evidence type="ECO:0008006" key="5">
    <source>
        <dbReference type="Google" id="ProtNLM"/>
    </source>
</evidence>
<accession>A0A167L0B2</accession>
<dbReference type="PANTHER" id="PTHR31809:SF0">
    <property type="entry name" value="BUD13 HOMOLOG"/>
    <property type="match status" value="1"/>
</dbReference>
<gene>
    <name evidence="3" type="ORF">PHYBLDRAFT_159903</name>
</gene>
<dbReference type="STRING" id="763407.A0A167L0B2"/>
<evidence type="ECO:0000313" key="4">
    <source>
        <dbReference type="Proteomes" id="UP000077315"/>
    </source>
</evidence>
<keyword evidence="4" id="KW-1185">Reference proteome</keyword>
<dbReference type="GO" id="GO:0005684">
    <property type="term" value="C:U2-type spliceosomal complex"/>
    <property type="evidence" value="ECO:0007669"/>
    <property type="project" value="TreeGrafter"/>
</dbReference>
<sequence length="360" mass="41054">MDSIEHSDFAKRKFLAKGVGDAATKEYIANKYLSSGTDENKKKKKRKIGAKKIRRGNIGIVDEEEFGWKQIGTRDEEEAETKRYQEEQERLMAEAAESKEAAKSRASSWQTIRGEEQTDYRGEDDNDNDDSELEDEKPMIVSQEEAGSRRDRGEEGGGGPRMSSGQKAGLLTSHELKAEAARARELELKALQRLKEDSQGQGTETVYRDATGRKIDPKIKKAEEARAKKEADERESRRMEWGKGLVQREEAQAELKRLKEEKDKPLARYVDDEDYNQGLKDRDRWNDPAAGFLTKKTKGKSSVSRPSYKGPWKPNRFMIPPGYRWDGVDRSNGFEDTFLLHLNQKKSLAAEAHAWSTEDM</sequence>
<evidence type="ECO:0000313" key="3">
    <source>
        <dbReference type="EMBL" id="OAD69296.1"/>
    </source>
</evidence>
<dbReference type="InterPro" id="IPR051112">
    <property type="entry name" value="CWC26_splicing_factor"/>
</dbReference>
<protein>
    <recommendedName>
        <fullName evidence="5">Pre-mRNA-splicing factor CWC26</fullName>
    </recommendedName>
</protein>
<feature type="compositionally biased region" description="Basic and acidic residues" evidence="2">
    <location>
        <begin position="113"/>
        <end position="123"/>
    </location>
</feature>
<name>A0A167L0B2_PHYB8</name>
<feature type="compositionally biased region" description="Basic and acidic residues" evidence="2">
    <location>
        <begin position="146"/>
        <end position="155"/>
    </location>
</feature>
<dbReference type="GeneID" id="28994988"/>
<dbReference type="GO" id="GO:0000398">
    <property type="term" value="P:mRNA splicing, via spliceosome"/>
    <property type="evidence" value="ECO:0007669"/>
    <property type="project" value="TreeGrafter"/>
</dbReference>
<reference evidence="4" key="1">
    <citation type="submission" date="2015-06" db="EMBL/GenBank/DDBJ databases">
        <title>Expansion of signal transduction pathways in fungi by whole-genome duplication.</title>
        <authorList>
            <consortium name="DOE Joint Genome Institute"/>
            <person name="Corrochano L.M."/>
            <person name="Kuo A."/>
            <person name="Marcet-Houben M."/>
            <person name="Polaino S."/>
            <person name="Salamov A."/>
            <person name="Villalobos J.M."/>
            <person name="Alvarez M.I."/>
            <person name="Avalos J."/>
            <person name="Benito E.P."/>
            <person name="Benoit I."/>
            <person name="Burger G."/>
            <person name="Camino L.P."/>
            <person name="Canovas D."/>
            <person name="Cerda-Olmedo E."/>
            <person name="Cheng J.-F."/>
            <person name="Dominguez A."/>
            <person name="Elias M."/>
            <person name="Eslava A.P."/>
            <person name="Glaser F."/>
            <person name="Grimwood J."/>
            <person name="Gutierrez G."/>
            <person name="Heitman J."/>
            <person name="Henrissat B."/>
            <person name="Iturriaga E.A."/>
            <person name="Lang B.F."/>
            <person name="Lavin J.L."/>
            <person name="Lee S."/>
            <person name="Li W."/>
            <person name="Lindquist E."/>
            <person name="Lopez-Garcia S."/>
            <person name="Luque E.M."/>
            <person name="Marcos A.T."/>
            <person name="Martin J."/>
            <person name="McCluskey K."/>
            <person name="Medina H.R."/>
            <person name="Miralles-Duran A."/>
            <person name="Miyazaki A."/>
            <person name="Munoz-Torres E."/>
            <person name="Oguiza J.A."/>
            <person name="Ohm R."/>
            <person name="Olmedo M."/>
            <person name="Orejas M."/>
            <person name="Ortiz-Castellanos L."/>
            <person name="Pisabarro A.G."/>
            <person name="Rodriguez-Romero J."/>
            <person name="Ruiz-Herrera J."/>
            <person name="Ruiz-Vazquez R."/>
            <person name="Sanz C."/>
            <person name="Schackwitz W."/>
            <person name="Schmutz J."/>
            <person name="Shahriari M."/>
            <person name="Shelest E."/>
            <person name="Silva-Franco F."/>
            <person name="Soanes D."/>
            <person name="Syed K."/>
            <person name="Tagua V.G."/>
            <person name="Talbot N.J."/>
            <person name="Thon M."/>
            <person name="De vries R.P."/>
            <person name="Wiebenga A."/>
            <person name="Yadav J.S."/>
            <person name="Braun E.L."/>
            <person name="Baker S."/>
            <person name="Garre V."/>
            <person name="Horwitz B."/>
            <person name="Torres-Martinez S."/>
            <person name="Idnurm A."/>
            <person name="Herrera-Estrella A."/>
            <person name="Gabaldon T."/>
            <person name="Grigoriev I.V."/>
        </authorList>
    </citation>
    <scope>NUCLEOTIDE SEQUENCE [LARGE SCALE GENOMIC DNA]</scope>
    <source>
        <strain evidence="4">NRRL 1555(-)</strain>
    </source>
</reference>
<dbReference type="Pfam" id="PF09736">
    <property type="entry name" value="Bud13"/>
    <property type="match status" value="1"/>
</dbReference>
<dbReference type="InParanoid" id="A0A167L0B2"/>